<evidence type="ECO:0000256" key="5">
    <source>
        <dbReference type="ARBA" id="ARBA00023027"/>
    </source>
</evidence>
<dbReference type="InterPro" id="IPR003148">
    <property type="entry name" value="RCK_N"/>
</dbReference>
<feature type="domain" description="RCK N-terminal" evidence="7">
    <location>
        <begin position="233"/>
        <end position="352"/>
    </location>
</feature>
<dbReference type="Proteomes" id="UP001215503">
    <property type="component" value="Unassembled WGS sequence"/>
</dbReference>
<dbReference type="PROSITE" id="PS51202">
    <property type="entry name" value="RCK_C"/>
    <property type="match status" value="2"/>
</dbReference>
<evidence type="ECO:0000256" key="6">
    <source>
        <dbReference type="ARBA" id="ARBA00023065"/>
    </source>
</evidence>
<keyword evidence="5" id="KW-0520">NAD</keyword>
<dbReference type="NCBIfam" id="NF007030">
    <property type="entry name" value="PRK09496.1-1"/>
    <property type="match status" value="1"/>
</dbReference>
<evidence type="ECO:0000313" key="9">
    <source>
        <dbReference type="EMBL" id="MDF2096181.1"/>
    </source>
</evidence>
<dbReference type="PROSITE" id="PS51201">
    <property type="entry name" value="RCK_N"/>
    <property type="match status" value="2"/>
</dbReference>
<name>A0ABT5YMK0_9PROT</name>
<evidence type="ECO:0000256" key="1">
    <source>
        <dbReference type="ARBA" id="ARBA00017378"/>
    </source>
</evidence>
<dbReference type="InterPro" id="IPR050721">
    <property type="entry name" value="Trk_Ktr_HKT_K-transport"/>
</dbReference>
<dbReference type="InterPro" id="IPR036291">
    <property type="entry name" value="NAD(P)-bd_dom_sf"/>
</dbReference>
<keyword evidence="2" id="KW-0813">Transport</keyword>
<evidence type="ECO:0000259" key="8">
    <source>
        <dbReference type="PROSITE" id="PS51202"/>
    </source>
</evidence>
<protein>
    <recommendedName>
        <fullName evidence="1">Trk system potassium uptake protein TrkA</fullName>
    </recommendedName>
</protein>
<keyword evidence="3" id="KW-0633">Potassium transport</keyword>
<sequence length="458" mass="49395">MKFIICGAGQVGFNIARYLAGESADVTVVDQSPELIQKITDLLDVNGVVGFASHPDVLERAGAQDADMLIAVTYADEVNMVACQVGHSLFEVPTKIARIRNQSYLNPLWSDLFSASNLPIDVIISPEVEVSRAIERRLMIPGAFDAINLAGGKVTLVGVHVREETPIISTPLRQLTDLFPDLHIYLVTIRRGDNVIAPGGDDELQPGDDVYFMCETAHLERAMLSFGYAEKEARRLVLIGGGNIGLELARSIEERHSYVQLKVIEYDKVRAERVAQTLRRSVVIHGDALEQDILAEANVGTAETVITVTNDDEVNILAALLAKKQGCARAITLINSTSYAQLLPGLGVDTVVSPRAITVSTILQHVRRGRIRAAHSLADGVGEVIEAEVLETSGLAGSRIREAGLPDGVVIGALVRNGAFVVPRGGTVIQAGDLVVLFAKPGAVKKVERLFSVKLEFF</sequence>
<dbReference type="PANTHER" id="PTHR43833:SF5">
    <property type="entry name" value="TRK SYSTEM POTASSIUM UPTAKE PROTEIN TRKA"/>
    <property type="match status" value="1"/>
</dbReference>
<dbReference type="Pfam" id="PF02254">
    <property type="entry name" value="TrkA_N"/>
    <property type="match status" value="2"/>
</dbReference>
<dbReference type="InterPro" id="IPR006036">
    <property type="entry name" value="K_uptake_TrkA"/>
</dbReference>
<feature type="domain" description="RCK C-terminal" evidence="8">
    <location>
        <begin position="144"/>
        <end position="228"/>
    </location>
</feature>
<dbReference type="Gene3D" id="3.30.70.1450">
    <property type="entry name" value="Regulator of K+ conductance, C-terminal domain"/>
    <property type="match status" value="2"/>
</dbReference>
<evidence type="ECO:0000256" key="4">
    <source>
        <dbReference type="ARBA" id="ARBA00022958"/>
    </source>
</evidence>
<dbReference type="EMBL" id="JARHUD010000005">
    <property type="protein sequence ID" value="MDF2096181.1"/>
    <property type="molecule type" value="Genomic_DNA"/>
</dbReference>
<accession>A0ABT5YMK0</accession>
<evidence type="ECO:0000256" key="2">
    <source>
        <dbReference type="ARBA" id="ARBA00022448"/>
    </source>
</evidence>
<proteinExistence type="predicted"/>
<evidence type="ECO:0000313" key="10">
    <source>
        <dbReference type="Proteomes" id="UP001215503"/>
    </source>
</evidence>
<dbReference type="SUPFAM" id="SSF51735">
    <property type="entry name" value="NAD(P)-binding Rossmann-fold domains"/>
    <property type="match status" value="2"/>
</dbReference>
<organism evidence="9 10">
    <name type="scientific">Aquibaculum arenosum</name>
    <dbReference type="NCBI Taxonomy" id="3032591"/>
    <lineage>
        <taxon>Bacteria</taxon>
        <taxon>Pseudomonadati</taxon>
        <taxon>Pseudomonadota</taxon>
        <taxon>Alphaproteobacteria</taxon>
        <taxon>Rhodospirillales</taxon>
        <taxon>Rhodovibrionaceae</taxon>
        <taxon>Aquibaculum</taxon>
    </lineage>
</organism>
<dbReference type="PRINTS" id="PR00335">
    <property type="entry name" value="KUPTAKETRKA"/>
</dbReference>
<reference evidence="9 10" key="1">
    <citation type="submission" date="2023-03" db="EMBL/GenBank/DDBJ databases">
        <title>Fodinicurvata sp. CAU 1616 isolated from sea sendiment.</title>
        <authorList>
            <person name="Kim W."/>
        </authorList>
    </citation>
    <scope>NUCLEOTIDE SEQUENCE [LARGE SCALE GENOMIC DNA]</scope>
    <source>
        <strain evidence="9 10">CAU 1616</strain>
    </source>
</reference>
<dbReference type="NCBIfam" id="NF007032">
    <property type="entry name" value="PRK09496.1-4"/>
    <property type="match status" value="1"/>
</dbReference>
<feature type="domain" description="RCK C-terminal" evidence="8">
    <location>
        <begin position="372"/>
        <end position="453"/>
    </location>
</feature>
<dbReference type="RefSeq" id="WP_275822352.1">
    <property type="nucleotide sequence ID" value="NZ_JARHUD010000005.1"/>
</dbReference>
<dbReference type="NCBIfam" id="NF007039">
    <property type="entry name" value="PRK09496.3-2"/>
    <property type="match status" value="1"/>
</dbReference>
<dbReference type="InterPro" id="IPR006037">
    <property type="entry name" value="RCK_C"/>
</dbReference>
<keyword evidence="10" id="KW-1185">Reference proteome</keyword>
<gene>
    <name evidence="9" type="primary">trkA</name>
    <name evidence="9" type="ORF">P2G67_09360</name>
</gene>
<dbReference type="Gene3D" id="3.40.50.720">
    <property type="entry name" value="NAD(P)-binding Rossmann-like Domain"/>
    <property type="match status" value="2"/>
</dbReference>
<dbReference type="NCBIfam" id="NF007031">
    <property type="entry name" value="PRK09496.1-2"/>
    <property type="match status" value="1"/>
</dbReference>
<dbReference type="PANTHER" id="PTHR43833">
    <property type="entry name" value="POTASSIUM CHANNEL PROTEIN 2-RELATED-RELATED"/>
    <property type="match status" value="1"/>
</dbReference>
<dbReference type="InterPro" id="IPR036721">
    <property type="entry name" value="RCK_C_sf"/>
</dbReference>
<dbReference type="SUPFAM" id="SSF116726">
    <property type="entry name" value="TrkA C-terminal domain-like"/>
    <property type="match status" value="2"/>
</dbReference>
<evidence type="ECO:0000259" key="7">
    <source>
        <dbReference type="PROSITE" id="PS51201"/>
    </source>
</evidence>
<keyword evidence="6" id="KW-0406">Ion transport</keyword>
<feature type="domain" description="RCK N-terminal" evidence="7">
    <location>
        <begin position="1"/>
        <end position="124"/>
    </location>
</feature>
<dbReference type="Pfam" id="PF02080">
    <property type="entry name" value="TrkA_C"/>
    <property type="match status" value="2"/>
</dbReference>
<keyword evidence="4" id="KW-0630">Potassium</keyword>
<comment type="caution">
    <text evidence="9">The sequence shown here is derived from an EMBL/GenBank/DDBJ whole genome shotgun (WGS) entry which is preliminary data.</text>
</comment>
<evidence type="ECO:0000256" key="3">
    <source>
        <dbReference type="ARBA" id="ARBA00022538"/>
    </source>
</evidence>